<dbReference type="GO" id="GO:0005789">
    <property type="term" value="C:endoplasmic reticulum membrane"/>
    <property type="evidence" value="ECO:0007669"/>
    <property type="project" value="UniProtKB-SubCell"/>
</dbReference>
<feature type="region of interest" description="Disordered" evidence="6">
    <location>
        <begin position="261"/>
        <end position="333"/>
    </location>
</feature>
<dbReference type="InterPro" id="IPR021013">
    <property type="entry name" value="ATPase_Vma12"/>
</dbReference>
<dbReference type="VEuPathDB" id="FungiDB:I303_06662"/>
<reference evidence="9" key="3">
    <citation type="submission" date="2024-02" db="EMBL/GenBank/DDBJ databases">
        <title>Comparative genomics of Cryptococcus and Kwoniella reveals pathogenesis evolution and contrasting modes of karyotype evolution via chromosome fusion or intercentromeric recombination.</title>
        <authorList>
            <person name="Coelho M.A."/>
            <person name="David-Palma M."/>
            <person name="Shea T."/>
            <person name="Bowers K."/>
            <person name="McGinley-Smith S."/>
            <person name="Mohammad A.W."/>
            <person name="Gnirke A."/>
            <person name="Yurkov A.M."/>
            <person name="Nowrousian M."/>
            <person name="Sun S."/>
            <person name="Cuomo C.A."/>
            <person name="Heitman J."/>
        </authorList>
    </citation>
    <scope>NUCLEOTIDE SEQUENCE</scope>
    <source>
        <strain evidence="9">CBS 10117</strain>
    </source>
</reference>
<accession>A0A1A5ZZ68</accession>
<evidence type="ECO:0000313" key="8">
    <source>
        <dbReference type="EMBL" id="OBR83103.1"/>
    </source>
</evidence>
<feature type="transmembrane region" description="Helical" evidence="7">
    <location>
        <begin position="229"/>
        <end position="251"/>
    </location>
</feature>
<keyword evidence="5 7" id="KW-0472">Membrane</keyword>
<keyword evidence="2 7" id="KW-0812">Transmembrane</keyword>
<evidence type="ECO:0000313" key="9">
    <source>
        <dbReference type="EMBL" id="WWC64649.1"/>
    </source>
</evidence>
<evidence type="ECO:0000256" key="1">
    <source>
        <dbReference type="ARBA" id="ARBA00004477"/>
    </source>
</evidence>
<evidence type="ECO:0000256" key="2">
    <source>
        <dbReference type="ARBA" id="ARBA00022692"/>
    </source>
</evidence>
<dbReference type="AlphaFoldDB" id="A0A1A5ZZ68"/>
<evidence type="ECO:0008006" key="11">
    <source>
        <dbReference type="Google" id="ProtNLM"/>
    </source>
</evidence>
<evidence type="ECO:0000256" key="7">
    <source>
        <dbReference type="SAM" id="Phobius"/>
    </source>
</evidence>
<dbReference type="Pfam" id="PF11712">
    <property type="entry name" value="Vma12"/>
    <property type="match status" value="1"/>
</dbReference>
<keyword evidence="10" id="KW-1185">Reference proteome</keyword>
<name>A0A1A5ZZ68_9TREE</name>
<evidence type="ECO:0000256" key="6">
    <source>
        <dbReference type="SAM" id="MobiDB-lite"/>
    </source>
</evidence>
<evidence type="ECO:0000256" key="4">
    <source>
        <dbReference type="ARBA" id="ARBA00022989"/>
    </source>
</evidence>
<proteinExistence type="predicted"/>
<comment type="subcellular location">
    <subcellularLocation>
        <location evidence="1">Endoplasmic reticulum membrane</location>
        <topology evidence="1">Multi-pass membrane protein</topology>
    </subcellularLocation>
</comment>
<evidence type="ECO:0000256" key="3">
    <source>
        <dbReference type="ARBA" id="ARBA00022824"/>
    </source>
</evidence>
<dbReference type="EMBL" id="KI894034">
    <property type="protein sequence ID" value="OBR83103.1"/>
    <property type="molecule type" value="Genomic_DNA"/>
</dbReference>
<dbReference type="Proteomes" id="UP000078595">
    <property type="component" value="Chromosome 9"/>
</dbReference>
<evidence type="ECO:0000313" key="10">
    <source>
        <dbReference type="Proteomes" id="UP000078595"/>
    </source>
</evidence>
<sequence>MTTLMILPPHLLETIQDLLSQDVDLPKTLREELSRTTSQTTPVLHLAEDRRLSESNSARDEARTGLAASTSPIERVADTITGPPIEPGSGAAHQVLLPSAGQSFPMTIPLETIEGLSRWAGLEGAKTQLRRKGLDPNRYTSISLLSGTQIYIPPHDLERLKAAENPEKSNPFIPSYLNPNHKPPSIGSEYRKLSKTISTVLNILFSIFGSAIAIYLVCKSSAGYSTEVSILLGILTGLIVGIADVVLLYLYSDKLDKGRKESHRTGLKNLRGSGASIEKKSAEEKTAGIQEDDDDFGGQKGVVDMQETEETQTTGTKADIRLRRRGLQKETDD</sequence>
<dbReference type="EMBL" id="CP144538">
    <property type="protein sequence ID" value="WWC64649.1"/>
    <property type="molecule type" value="Genomic_DNA"/>
</dbReference>
<keyword evidence="3" id="KW-0256">Endoplasmic reticulum</keyword>
<feature type="compositionally biased region" description="Basic and acidic residues" evidence="6">
    <location>
        <begin position="277"/>
        <end position="286"/>
    </location>
</feature>
<protein>
    <recommendedName>
        <fullName evidence="11">Endoplasmic reticulum-based factor for assembly of V-ATPase</fullName>
    </recommendedName>
</protein>
<evidence type="ECO:0000256" key="5">
    <source>
        <dbReference type="ARBA" id="ARBA00023136"/>
    </source>
</evidence>
<keyword evidence="4 7" id="KW-1133">Transmembrane helix</keyword>
<organism evidence="8">
    <name type="scientific">Kwoniella dejecticola CBS 10117</name>
    <dbReference type="NCBI Taxonomy" id="1296121"/>
    <lineage>
        <taxon>Eukaryota</taxon>
        <taxon>Fungi</taxon>
        <taxon>Dikarya</taxon>
        <taxon>Basidiomycota</taxon>
        <taxon>Agaricomycotina</taxon>
        <taxon>Tremellomycetes</taxon>
        <taxon>Tremellales</taxon>
        <taxon>Cryptococcaceae</taxon>
        <taxon>Kwoniella</taxon>
    </lineage>
</organism>
<feature type="region of interest" description="Disordered" evidence="6">
    <location>
        <begin position="51"/>
        <end position="92"/>
    </location>
</feature>
<dbReference type="OrthoDB" id="3193718at2759"/>
<dbReference type="PANTHER" id="PTHR31394">
    <property type="entry name" value="TRANSMEMBRANE PROTEIN 199"/>
    <property type="match status" value="1"/>
</dbReference>
<dbReference type="KEGG" id="kdj:28970361"/>
<feature type="transmembrane region" description="Helical" evidence="7">
    <location>
        <begin position="199"/>
        <end position="217"/>
    </location>
</feature>
<dbReference type="RefSeq" id="XP_018260945.1">
    <property type="nucleotide sequence ID" value="XM_018409942.1"/>
</dbReference>
<reference evidence="8" key="1">
    <citation type="submission" date="2013-07" db="EMBL/GenBank/DDBJ databases">
        <title>The Genome Sequence of Cryptococcus dejecticola CBS10117.</title>
        <authorList>
            <consortium name="The Broad Institute Genome Sequencing Platform"/>
            <person name="Cuomo C."/>
            <person name="Litvintseva A."/>
            <person name="Chen Y."/>
            <person name="Heitman J."/>
            <person name="Sun S."/>
            <person name="Springer D."/>
            <person name="Dromer F."/>
            <person name="Young S.K."/>
            <person name="Zeng Q."/>
            <person name="Gargeya S."/>
            <person name="Fitzgerald M."/>
            <person name="Abouelleil A."/>
            <person name="Alvarado L."/>
            <person name="Berlin A.M."/>
            <person name="Chapman S.B."/>
            <person name="Dewar J."/>
            <person name="Goldberg J."/>
            <person name="Griggs A."/>
            <person name="Gujja S."/>
            <person name="Hansen M."/>
            <person name="Howarth C."/>
            <person name="Imamovic A."/>
            <person name="Larimer J."/>
            <person name="McCowan C."/>
            <person name="Murphy C."/>
            <person name="Pearson M."/>
            <person name="Priest M."/>
            <person name="Roberts A."/>
            <person name="Saif S."/>
            <person name="Shea T."/>
            <person name="Sykes S."/>
            <person name="Wortman J."/>
            <person name="Nusbaum C."/>
            <person name="Birren B."/>
        </authorList>
    </citation>
    <scope>NUCLEOTIDE SEQUENCE [LARGE SCALE GENOMIC DNA]</scope>
    <source>
        <strain evidence="8">CBS 10117</strain>
    </source>
</reference>
<dbReference type="GO" id="GO:0070072">
    <property type="term" value="P:vacuolar proton-transporting V-type ATPase complex assembly"/>
    <property type="evidence" value="ECO:0007669"/>
    <property type="project" value="InterPro"/>
</dbReference>
<feature type="compositionally biased region" description="Basic and acidic residues" evidence="6">
    <location>
        <begin position="51"/>
        <end position="63"/>
    </location>
</feature>
<reference evidence="9" key="2">
    <citation type="submission" date="2013-07" db="EMBL/GenBank/DDBJ databases">
        <authorList>
            <consortium name="The Broad Institute Genome Sequencing Platform"/>
            <person name="Cuomo C."/>
            <person name="Litvintseva A."/>
            <person name="Chen Y."/>
            <person name="Heitman J."/>
            <person name="Sun S."/>
            <person name="Springer D."/>
            <person name="Dromer F."/>
            <person name="Young S.K."/>
            <person name="Zeng Q."/>
            <person name="Gargeya S."/>
            <person name="Fitzgerald M."/>
            <person name="Abouelleil A."/>
            <person name="Alvarado L."/>
            <person name="Berlin A.M."/>
            <person name="Chapman S.B."/>
            <person name="Dewar J."/>
            <person name="Goldberg J."/>
            <person name="Griggs A."/>
            <person name="Gujja S."/>
            <person name="Hansen M."/>
            <person name="Howarth C."/>
            <person name="Imamovic A."/>
            <person name="Larimer J."/>
            <person name="McCowan C."/>
            <person name="Murphy C."/>
            <person name="Pearson M."/>
            <person name="Priest M."/>
            <person name="Roberts A."/>
            <person name="Saif S."/>
            <person name="Shea T."/>
            <person name="Sykes S."/>
            <person name="Wortman J."/>
            <person name="Nusbaum C."/>
            <person name="Birren B."/>
        </authorList>
    </citation>
    <scope>NUCLEOTIDE SEQUENCE</scope>
    <source>
        <strain evidence="9">CBS 10117</strain>
    </source>
</reference>
<gene>
    <name evidence="8" type="ORF">I303_06662</name>
    <name evidence="9" type="ORF">I303_107260</name>
</gene>
<dbReference type="GeneID" id="28970361"/>
<dbReference type="PANTHER" id="PTHR31394:SF1">
    <property type="entry name" value="TRANSMEMBRANE PROTEIN 199"/>
    <property type="match status" value="1"/>
</dbReference>